<proteinExistence type="predicted"/>
<reference evidence="3" key="1">
    <citation type="journal article" date="2017" name="Parasit. Vectors">
        <title>Sialotranscriptomics of Rhipicephalus zambeziensis reveals intricate expression profiles of secretory proteins and suggests tight temporal transcriptional regulation during blood-feeding.</title>
        <authorList>
            <person name="de Castro M.H."/>
            <person name="de Klerk D."/>
            <person name="Pienaar R."/>
            <person name="Rees D.J.G."/>
            <person name="Mans B.J."/>
        </authorList>
    </citation>
    <scope>NUCLEOTIDE SEQUENCE</scope>
    <source>
        <tissue evidence="3">Salivary glands</tissue>
    </source>
</reference>
<keyword evidence="2" id="KW-0732">Signal</keyword>
<dbReference type="EMBL" id="GFPF01008839">
    <property type="protein sequence ID" value="MAA19985.1"/>
    <property type="molecule type" value="Transcribed_RNA"/>
</dbReference>
<evidence type="ECO:0000256" key="1">
    <source>
        <dbReference type="SAM" id="MobiDB-lite"/>
    </source>
</evidence>
<feature type="region of interest" description="Disordered" evidence="1">
    <location>
        <begin position="80"/>
        <end position="112"/>
    </location>
</feature>
<evidence type="ECO:0000256" key="2">
    <source>
        <dbReference type="SAM" id="SignalP"/>
    </source>
</evidence>
<protein>
    <recommendedName>
        <fullName evidence="4">Secreted protein</fullName>
    </recommendedName>
</protein>
<evidence type="ECO:0008006" key="4">
    <source>
        <dbReference type="Google" id="ProtNLM"/>
    </source>
</evidence>
<name>A0A224YSS8_9ACAR</name>
<feature type="signal peptide" evidence="2">
    <location>
        <begin position="1"/>
        <end position="18"/>
    </location>
</feature>
<dbReference type="AlphaFoldDB" id="A0A224YSS8"/>
<accession>A0A224YSS8</accession>
<organism evidence="3">
    <name type="scientific">Rhipicephalus zambeziensis</name>
    <dbReference type="NCBI Taxonomy" id="60191"/>
    <lineage>
        <taxon>Eukaryota</taxon>
        <taxon>Metazoa</taxon>
        <taxon>Ecdysozoa</taxon>
        <taxon>Arthropoda</taxon>
        <taxon>Chelicerata</taxon>
        <taxon>Arachnida</taxon>
        <taxon>Acari</taxon>
        <taxon>Parasitiformes</taxon>
        <taxon>Ixodida</taxon>
        <taxon>Ixodoidea</taxon>
        <taxon>Ixodidae</taxon>
        <taxon>Rhipicephalinae</taxon>
        <taxon>Rhipicephalus</taxon>
        <taxon>Rhipicephalus</taxon>
    </lineage>
</organism>
<evidence type="ECO:0000313" key="3">
    <source>
        <dbReference type="EMBL" id="MAA19985.1"/>
    </source>
</evidence>
<feature type="chain" id="PRO_5012217529" description="Secreted protein" evidence="2">
    <location>
        <begin position="19"/>
        <end position="112"/>
    </location>
</feature>
<sequence length="112" mass="12333">MSCFMLWLETSRFGCIWATVTSSARWQSLPPTVAGGTVGGSMAPSKQNLMPVAKRFMQRLACSVGFNDAVWGSFTCTDTAQHTRSSSIPPPSKRYRRGRDRTRVFQVSSPAP</sequence>